<organism evidence="3 5">
    <name type="scientific">Geotoga petraea</name>
    <dbReference type="NCBI Taxonomy" id="28234"/>
    <lineage>
        <taxon>Bacteria</taxon>
        <taxon>Thermotogati</taxon>
        <taxon>Thermotogota</taxon>
        <taxon>Thermotogae</taxon>
        <taxon>Petrotogales</taxon>
        <taxon>Petrotogaceae</taxon>
        <taxon>Geotoga</taxon>
    </lineage>
</organism>
<feature type="binding site" evidence="2">
    <location>
        <position position="86"/>
    </location>
    <ligand>
        <name>Fe cation</name>
        <dbReference type="ChEBI" id="CHEBI:24875"/>
    </ligand>
</feature>
<dbReference type="EMBL" id="SRME01000004">
    <property type="protein sequence ID" value="TGG87615.1"/>
    <property type="molecule type" value="Genomic_DNA"/>
</dbReference>
<dbReference type="GO" id="GO:0046872">
    <property type="term" value="F:metal ion binding"/>
    <property type="evidence" value="ECO:0007669"/>
    <property type="project" value="UniProtKB-KW"/>
</dbReference>
<dbReference type="Proteomes" id="UP000297288">
    <property type="component" value="Unassembled WGS sequence"/>
</dbReference>
<dbReference type="SUPFAM" id="SSF56420">
    <property type="entry name" value="Peptide deformylase"/>
    <property type="match status" value="1"/>
</dbReference>
<keyword evidence="5" id="KW-1185">Reference proteome</keyword>
<accession>A0A1G6LKX5</accession>
<feature type="binding site" evidence="2">
    <location>
        <position position="132"/>
    </location>
    <ligand>
        <name>Fe cation</name>
        <dbReference type="ChEBI" id="CHEBI:24875"/>
    </ligand>
</feature>
<evidence type="ECO:0000313" key="3">
    <source>
        <dbReference type="EMBL" id="SDC43841.1"/>
    </source>
</evidence>
<dbReference type="STRING" id="28234.SAMN04488588_1068"/>
<comment type="similarity">
    <text evidence="1 2">Belongs to the polypeptide deformylase family.</text>
</comment>
<reference evidence="4 6" key="2">
    <citation type="submission" date="2019-04" db="EMBL/GenBank/DDBJ databases">
        <title>Draft genome sequence data and analysis of a Fermenting Bacterium, Geotoga petraea strain HO-Geo1, isolated from heavy-oil petroleum reservoir in Russia.</title>
        <authorList>
            <person name="Grouzdev D.S."/>
            <person name="Semenova E.M."/>
            <person name="Sokolova D.S."/>
            <person name="Tourova T.P."/>
            <person name="Poltaraus A.B."/>
            <person name="Nazina T.N."/>
        </authorList>
    </citation>
    <scope>NUCLEOTIDE SEQUENCE [LARGE SCALE GENOMIC DNA]</scope>
    <source>
        <strain evidence="4 6">HO-Geo1</strain>
    </source>
</reference>
<keyword evidence="2" id="KW-0479">Metal-binding</keyword>
<dbReference type="PANTHER" id="PTHR10458">
    <property type="entry name" value="PEPTIDE DEFORMYLASE"/>
    <property type="match status" value="1"/>
</dbReference>
<dbReference type="OrthoDB" id="9784988at2"/>
<comment type="cofactor">
    <cofactor evidence="2">
        <name>Fe(2+)</name>
        <dbReference type="ChEBI" id="CHEBI:29033"/>
    </cofactor>
    <text evidence="2">Binds 1 Fe(2+) ion.</text>
</comment>
<dbReference type="RefSeq" id="WP_091403421.1">
    <property type="nucleotide sequence ID" value="NZ_FMYV01000004.1"/>
</dbReference>
<dbReference type="AlphaFoldDB" id="A0A1G6LKX5"/>
<evidence type="ECO:0000313" key="5">
    <source>
        <dbReference type="Proteomes" id="UP000199322"/>
    </source>
</evidence>
<evidence type="ECO:0000313" key="4">
    <source>
        <dbReference type="EMBL" id="TGG87615.1"/>
    </source>
</evidence>
<evidence type="ECO:0000313" key="6">
    <source>
        <dbReference type="Proteomes" id="UP000297288"/>
    </source>
</evidence>
<dbReference type="Gene3D" id="3.90.45.10">
    <property type="entry name" value="Peptide deformylase"/>
    <property type="match status" value="1"/>
</dbReference>
<gene>
    <name evidence="2" type="primary">def</name>
    <name evidence="4" type="ORF">E4650_07685</name>
    <name evidence="3" type="ORF">SAMN04488588_1068</name>
</gene>
<proteinExistence type="inferred from homology"/>
<feature type="active site" evidence="2">
    <location>
        <position position="129"/>
    </location>
</feature>
<comment type="catalytic activity">
    <reaction evidence="2">
        <text>N-terminal N-formyl-L-methionyl-[peptide] + H2O = N-terminal L-methionyl-[peptide] + formate</text>
        <dbReference type="Rhea" id="RHEA:24420"/>
        <dbReference type="Rhea" id="RHEA-COMP:10639"/>
        <dbReference type="Rhea" id="RHEA-COMP:10640"/>
        <dbReference type="ChEBI" id="CHEBI:15377"/>
        <dbReference type="ChEBI" id="CHEBI:15740"/>
        <dbReference type="ChEBI" id="CHEBI:49298"/>
        <dbReference type="ChEBI" id="CHEBI:64731"/>
        <dbReference type="EC" id="3.5.1.88"/>
    </reaction>
</comment>
<keyword evidence="2 4" id="KW-0378">Hydrolase</keyword>
<sequence>MEVRLIGDPVLRKKTKEIEKFDEELKLLIEKMFSEMYRLDGVGLAAPQVGMSYKFFVMDDGENKKTVINPKIKSFSEDQIIFEEGCLSIPEVFAEIERPKTITVEYYNESGEKIEEELTDYTARIFQHENDHLNGILFTDKLSVVAKQRIKKRLNELIKEGKKKGKELGVIEP</sequence>
<dbReference type="CDD" id="cd00487">
    <property type="entry name" value="Pep_deformylase"/>
    <property type="match status" value="1"/>
</dbReference>
<dbReference type="EMBL" id="FMYV01000004">
    <property type="protein sequence ID" value="SDC43841.1"/>
    <property type="molecule type" value="Genomic_DNA"/>
</dbReference>
<evidence type="ECO:0000256" key="1">
    <source>
        <dbReference type="ARBA" id="ARBA00010759"/>
    </source>
</evidence>
<dbReference type="NCBIfam" id="NF001159">
    <property type="entry name" value="PRK00150.1-3"/>
    <property type="match status" value="1"/>
</dbReference>
<comment type="function">
    <text evidence="2">Removes the formyl group from the N-terminal Met of newly synthesized proteins. Requires at least a dipeptide for an efficient rate of reaction. N-terminal L-methionine is a prerequisite for activity but the enzyme has broad specificity at other positions.</text>
</comment>
<dbReference type="HAMAP" id="MF_00163">
    <property type="entry name" value="Pep_deformylase"/>
    <property type="match status" value="1"/>
</dbReference>
<keyword evidence="2" id="KW-0648">Protein biosynthesis</keyword>
<dbReference type="GO" id="GO:0042586">
    <property type="term" value="F:peptide deformylase activity"/>
    <property type="evidence" value="ECO:0007669"/>
    <property type="project" value="UniProtKB-UniRule"/>
</dbReference>
<dbReference type="InterPro" id="IPR036821">
    <property type="entry name" value="Peptide_deformylase_sf"/>
</dbReference>
<dbReference type="Proteomes" id="UP000199322">
    <property type="component" value="Unassembled WGS sequence"/>
</dbReference>
<reference evidence="3 5" key="1">
    <citation type="submission" date="2016-10" db="EMBL/GenBank/DDBJ databases">
        <authorList>
            <person name="de Groot N.N."/>
        </authorList>
    </citation>
    <scope>NUCLEOTIDE SEQUENCE [LARGE SCALE GENOMIC DNA]</scope>
    <source>
        <strain evidence="3 5">WG14</strain>
    </source>
</reference>
<dbReference type="PIRSF" id="PIRSF004749">
    <property type="entry name" value="Pep_def"/>
    <property type="match status" value="1"/>
</dbReference>
<dbReference type="Pfam" id="PF01327">
    <property type="entry name" value="Pep_deformylase"/>
    <property type="match status" value="1"/>
</dbReference>
<dbReference type="PANTHER" id="PTHR10458:SF22">
    <property type="entry name" value="PEPTIDE DEFORMYLASE"/>
    <property type="match status" value="1"/>
</dbReference>
<dbReference type="NCBIfam" id="TIGR00079">
    <property type="entry name" value="pept_deformyl"/>
    <property type="match status" value="1"/>
</dbReference>
<keyword evidence="2" id="KW-0408">Iron</keyword>
<dbReference type="EC" id="3.5.1.88" evidence="2"/>
<name>A0A1G6LKX5_9BACT</name>
<dbReference type="InterPro" id="IPR023635">
    <property type="entry name" value="Peptide_deformylase"/>
</dbReference>
<evidence type="ECO:0000256" key="2">
    <source>
        <dbReference type="HAMAP-Rule" id="MF_00163"/>
    </source>
</evidence>
<feature type="binding site" evidence="2">
    <location>
        <position position="128"/>
    </location>
    <ligand>
        <name>Fe cation</name>
        <dbReference type="ChEBI" id="CHEBI:24875"/>
    </ligand>
</feature>
<protein>
    <recommendedName>
        <fullName evidence="2">Peptide deformylase</fullName>
        <shortName evidence="2">PDF</shortName>
        <ecNumber evidence="2">3.5.1.88</ecNumber>
    </recommendedName>
    <alternativeName>
        <fullName evidence="2">Polypeptide deformylase</fullName>
    </alternativeName>
</protein>
<dbReference type="GO" id="GO:0006412">
    <property type="term" value="P:translation"/>
    <property type="evidence" value="ECO:0007669"/>
    <property type="project" value="UniProtKB-UniRule"/>
</dbReference>
<dbReference type="PRINTS" id="PR01576">
    <property type="entry name" value="PDEFORMYLASE"/>
</dbReference>